<dbReference type="PANTHER" id="PTHR46279">
    <property type="entry name" value="RING/U-BOX SUPERFAMILY PROTEIN"/>
    <property type="match status" value="1"/>
</dbReference>
<evidence type="ECO:0000256" key="9">
    <source>
        <dbReference type="ARBA" id="ARBA00022786"/>
    </source>
</evidence>
<evidence type="ECO:0000256" key="7">
    <source>
        <dbReference type="ARBA" id="ARBA00022723"/>
    </source>
</evidence>
<dbReference type="Proteomes" id="UP000289738">
    <property type="component" value="Chromosome B06"/>
</dbReference>
<keyword evidence="8" id="KW-0863">Zinc-finger</keyword>
<dbReference type="GO" id="GO:0061630">
    <property type="term" value="F:ubiquitin protein ligase activity"/>
    <property type="evidence" value="ECO:0007669"/>
    <property type="project" value="UniProtKB-EC"/>
</dbReference>
<evidence type="ECO:0000256" key="10">
    <source>
        <dbReference type="ARBA" id="ARBA00022833"/>
    </source>
</evidence>
<keyword evidence="7" id="KW-0479">Metal-binding</keyword>
<reference evidence="14 15" key="1">
    <citation type="submission" date="2019-01" db="EMBL/GenBank/DDBJ databases">
        <title>Sequencing of cultivated peanut Arachis hypogaea provides insights into genome evolution and oil improvement.</title>
        <authorList>
            <person name="Chen X."/>
        </authorList>
    </citation>
    <scope>NUCLEOTIDE SEQUENCE [LARGE SCALE GENOMIC DNA]</scope>
    <source>
        <strain evidence="15">cv. Fuhuasheng</strain>
        <tissue evidence="14">Leaves</tissue>
    </source>
</reference>
<evidence type="ECO:0000256" key="3">
    <source>
        <dbReference type="ARBA" id="ARBA00004906"/>
    </source>
</evidence>
<evidence type="ECO:0000313" key="14">
    <source>
        <dbReference type="EMBL" id="RYR06276.1"/>
    </source>
</evidence>
<comment type="caution">
    <text evidence="14">The sequence shown here is derived from an EMBL/GenBank/DDBJ whole genome shotgun (WGS) entry which is preliminary data.</text>
</comment>
<keyword evidence="10" id="KW-0862">Zinc</keyword>
<dbReference type="EMBL" id="SDMP01000016">
    <property type="protein sequence ID" value="RYR06276.1"/>
    <property type="molecule type" value="Genomic_DNA"/>
</dbReference>
<dbReference type="GO" id="GO:0008270">
    <property type="term" value="F:zinc ion binding"/>
    <property type="evidence" value="ECO:0007669"/>
    <property type="project" value="UniProtKB-KW"/>
</dbReference>
<dbReference type="AlphaFoldDB" id="A0A444YWK2"/>
<gene>
    <name evidence="14" type="ORF">Ahy_B06g086034</name>
</gene>
<comment type="similarity">
    <text evidence="13">Belongs to the RING-type zinc finger family. ATL subfamily.</text>
</comment>
<evidence type="ECO:0000256" key="5">
    <source>
        <dbReference type="ARBA" id="ARBA00022679"/>
    </source>
</evidence>
<comment type="subcellular location">
    <subcellularLocation>
        <location evidence="2">Membrane</location>
        <topology evidence="2">Single-pass membrane protein</topology>
    </subcellularLocation>
</comment>
<dbReference type="InterPro" id="IPR046948">
    <property type="entry name" value="ATL20-22-like"/>
</dbReference>
<evidence type="ECO:0000256" key="11">
    <source>
        <dbReference type="ARBA" id="ARBA00022989"/>
    </source>
</evidence>
<dbReference type="PANTHER" id="PTHR46279:SF30">
    <property type="entry name" value="RING-TYPE E3 UBIQUITIN TRANSFERASE"/>
    <property type="match status" value="1"/>
</dbReference>
<evidence type="ECO:0000256" key="6">
    <source>
        <dbReference type="ARBA" id="ARBA00022692"/>
    </source>
</evidence>
<name>A0A444YWK2_ARAHY</name>
<keyword evidence="5" id="KW-0808">Transferase</keyword>
<proteinExistence type="inferred from homology"/>
<keyword evidence="12" id="KW-0472">Membrane</keyword>
<evidence type="ECO:0000256" key="2">
    <source>
        <dbReference type="ARBA" id="ARBA00004167"/>
    </source>
</evidence>
<evidence type="ECO:0000256" key="1">
    <source>
        <dbReference type="ARBA" id="ARBA00000900"/>
    </source>
</evidence>
<keyword evidence="9" id="KW-0833">Ubl conjugation pathway</keyword>
<keyword evidence="15" id="KW-1185">Reference proteome</keyword>
<sequence length="327" mass="36289">MKKFVILSSVSRNKISPLACLPRTTMPALLLLLLVSLNLSIGICYQDGDGDDDPVGCPVRVYCLENNTNILELPGSSSSVKLPVGYINYTSQTLQIYDPKNCLPELFLTLNYSSFYPFRYIKHSLDFDSYDDSLEPTNCTFFDCSSVVPAGILIGGIYYEEYLLSCPIYNSFDEDDVVEANLIFCTKLARHVLPISVCNYRTQLSPSLYFGWSTKTFKSGCFLACNESNKGTQLYKSIYLPLTGAALLFSTLGALIAKKLAIVGLWCIQWHPVQRPSMKSVVQMLEGEESKLKVPPNPFESAAATSSSAIIPARRLNLELEVIPETD</sequence>
<evidence type="ECO:0000256" key="12">
    <source>
        <dbReference type="ARBA" id="ARBA00023136"/>
    </source>
</evidence>
<keyword evidence="11" id="KW-1133">Transmembrane helix</keyword>
<accession>A0A444YWK2</accession>
<evidence type="ECO:0000256" key="4">
    <source>
        <dbReference type="ARBA" id="ARBA00012483"/>
    </source>
</evidence>
<evidence type="ECO:0000313" key="15">
    <source>
        <dbReference type="Proteomes" id="UP000289738"/>
    </source>
</evidence>
<evidence type="ECO:0000256" key="13">
    <source>
        <dbReference type="ARBA" id="ARBA00024209"/>
    </source>
</evidence>
<dbReference type="EC" id="2.3.2.27" evidence="4"/>
<comment type="pathway">
    <text evidence="3">Protein modification; protein ubiquitination.</text>
</comment>
<comment type="catalytic activity">
    <reaction evidence="1">
        <text>S-ubiquitinyl-[E2 ubiquitin-conjugating enzyme]-L-cysteine + [acceptor protein]-L-lysine = [E2 ubiquitin-conjugating enzyme]-L-cysteine + N(6)-ubiquitinyl-[acceptor protein]-L-lysine.</text>
        <dbReference type="EC" id="2.3.2.27"/>
    </reaction>
</comment>
<dbReference type="STRING" id="3818.A0A444YWK2"/>
<protein>
    <recommendedName>
        <fullName evidence="4">RING-type E3 ubiquitin transferase</fullName>
        <ecNumber evidence="4">2.3.2.27</ecNumber>
    </recommendedName>
</protein>
<keyword evidence="6" id="KW-0812">Transmembrane</keyword>
<evidence type="ECO:0000256" key="8">
    <source>
        <dbReference type="ARBA" id="ARBA00022771"/>
    </source>
</evidence>
<dbReference type="GO" id="GO:0016020">
    <property type="term" value="C:membrane"/>
    <property type="evidence" value="ECO:0007669"/>
    <property type="project" value="UniProtKB-SubCell"/>
</dbReference>
<organism evidence="14 15">
    <name type="scientific">Arachis hypogaea</name>
    <name type="common">Peanut</name>
    <dbReference type="NCBI Taxonomy" id="3818"/>
    <lineage>
        <taxon>Eukaryota</taxon>
        <taxon>Viridiplantae</taxon>
        <taxon>Streptophyta</taxon>
        <taxon>Embryophyta</taxon>
        <taxon>Tracheophyta</taxon>
        <taxon>Spermatophyta</taxon>
        <taxon>Magnoliopsida</taxon>
        <taxon>eudicotyledons</taxon>
        <taxon>Gunneridae</taxon>
        <taxon>Pentapetalae</taxon>
        <taxon>rosids</taxon>
        <taxon>fabids</taxon>
        <taxon>Fabales</taxon>
        <taxon>Fabaceae</taxon>
        <taxon>Papilionoideae</taxon>
        <taxon>50 kb inversion clade</taxon>
        <taxon>dalbergioids sensu lato</taxon>
        <taxon>Dalbergieae</taxon>
        <taxon>Pterocarpus clade</taxon>
        <taxon>Arachis</taxon>
    </lineage>
</organism>